<accession>A0A024UPF0</accession>
<gene>
    <name evidence="1" type="ORF">H310_00838</name>
</gene>
<dbReference type="VEuPathDB" id="FungiDB:H310_00838"/>
<dbReference type="AlphaFoldDB" id="A0A024UPF0"/>
<proteinExistence type="predicted"/>
<dbReference type="RefSeq" id="XP_008861984.1">
    <property type="nucleotide sequence ID" value="XM_008863762.1"/>
</dbReference>
<reference evidence="1" key="1">
    <citation type="submission" date="2013-12" db="EMBL/GenBank/DDBJ databases">
        <title>The Genome Sequence of Aphanomyces invadans NJM9701.</title>
        <authorList>
            <consortium name="The Broad Institute Genomics Platform"/>
            <person name="Russ C."/>
            <person name="Tyler B."/>
            <person name="van West P."/>
            <person name="Dieguez-Uribeondo J."/>
            <person name="Young S.K."/>
            <person name="Zeng Q."/>
            <person name="Gargeya S."/>
            <person name="Fitzgerald M."/>
            <person name="Abouelleil A."/>
            <person name="Alvarado L."/>
            <person name="Chapman S.B."/>
            <person name="Gainer-Dewar J."/>
            <person name="Goldberg J."/>
            <person name="Griggs A."/>
            <person name="Gujja S."/>
            <person name="Hansen M."/>
            <person name="Howarth C."/>
            <person name="Imamovic A."/>
            <person name="Ireland A."/>
            <person name="Larimer J."/>
            <person name="McCowan C."/>
            <person name="Murphy C."/>
            <person name="Pearson M."/>
            <person name="Poon T.W."/>
            <person name="Priest M."/>
            <person name="Roberts A."/>
            <person name="Saif S."/>
            <person name="Shea T."/>
            <person name="Sykes S."/>
            <person name="Wortman J."/>
            <person name="Nusbaum C."/>
            <person name="Birren B."/>
        </authorList>
    </citation>
    <scope>NUCLEOTIDE SEQUENCE [LARGE SCALE GENOMIC DNA]</scope>
    <source>
        <strain evidence="1">NJM9701</strain>
    </source>
</reference>
<evidence type="ECO:0000313" key="1">
    <source>
        <dbReference type="EMBL" id="ETW08179.1"/>
    </source>
</evidence>
<organism evidence="1">
    <name type="scientific">Aphanomyces invadans</name>
    <dbReference type="NCBI Taxonomy" id="157072"/>
    <lineage>
        <taxon>Eukaryota</taxon>
        <taxon>Sar</taxon>
        <taxon>Stramenopiles</taxon>
        <taxon>Oomycota</taxon>
        <taxon>Saprolegniomycetes</taxon>
        <taxon>Saprolegniales</taxon>
        <taxon>Verrucalvaceae</taxon>
        <taxon>Aphanomyces</taxon>
    </lineage>
</organism>
<name>A0A024UPF0_9STRA</name>
<sequence length="102" mass="11533">MRHLVMEHGLPFRLDVDSNNIATRTAGGVVCDAISATDDEGHYHLITTESGVSHAYILQRLPGFMFQLYDDKDKVDILDTLHRSEHQRPIQLQRLCCLIMGA</sequence>
<protein>
    <submittedName>
        <fullName evidence="1">Uncharacterized protein</fullName>
    </submittedName>
</protein>
<dbReference type="EMBL" id="KI913953">
    <property type="protein sequence ID" value="ETW08179.1"/>
    <property type="molecule type" value="Genomic_DNA"/>
</dbReference>
<dbReference type="GeneID" id="20077888"/>